<evidence type="ECO:0000256" key="5">
    <source>
        <dbReference type="SAM" id="MobiDB-lite"/>
    </source>
</evidence>
<accession>Q4RGC3</accession>
<dbReference type="EMBL" id="CAAE01015104">
    <property type="protein sequence ID" value="CAG12559.1"/>
    <property type="molecule type" value="Genomic_DNA"/>
</dbReference>
<gene>
    <name evidence="6" type="ORF">GSTENG00034867001</name>
</gene>
<protein>
    <submittedName>
        <fullName evidence="6">(spotted green pufferfish) hypothetical protein</fullName>
    </submittedName>
</protein>
<dbReference type="Gene3D" id="1.25.40.120">
    <property type="entry name" value="Protein prenylyltransferase"/>
    <property type="match status" value="1"/>
</dbReference>
<evidence type="ECO:0000256" key="2">
    <source>
        <dbReference type="ARBA" id="ARBA00022602"/>
    </source>
</evidence>
<dbReference type="GO" id="GO:0008318">
    <property type="term" value="F:protein prenyltransferase activity"/>
    <property type="evidence" value="ECO:0007669"/>
    <property type="project" value="InterPro"/>
</dbReference>
<organism evidence="6">
    <name type="scientific">Tetraodon nigroviridis</name>
    <name type="common">Spotted green pufferfish</name>
    <name type="synonym">Chelonodon nigroviridis</name>
    <dbReference type="NCBI Taxonomy" id="99883"/>
    <lineage>
        <taxon>Eukaryota</taxon>
        <taxon>Metazoa</taxon>
        <taxon>Chordata</taxon>
        <taxon>Craniata</taxon>
        <taxon>Vertebrata</taxon>
        <taxon>Euteleostomi</taxon>
        <taxon>Actinopterygii</taxon>
        <taxon>Neopterygii</taxon>
        <taxon>Teleostei</taxon>
        <taxon>Neoteleostei</taxon>
        <taxon>Acanthomorphata</taxon>
        <taxon>Eupercaria</taxon>
        <taxon>Tetraodontiformes</taxon>
        <taxon>Tetradontoidea</taxon>
        <taxon>Tetraodontidae</taxon>
        <taxon>Tetraodon</taxon>
    </lineage>
</organism>
<dbReference type="SUPFAM" id="SSF48439">
    <property type="entry name" value="Protein prenylyltransferase"/>
    <property type="match status" value="1"/>
</dbReference>
<reference evidence="6" key="1">
    <citation type="journal article" date="2004" name="Nature">
        <title>Genome duplication in the teleost fish Tetraodon nigroviridis reveals the early vertebrate proto-karyotype.</title>
        <authorList>
            <person name="Jaillon O."/>
            <person name="Aury J.-M."/>
            <person name="Brunet F."/>
            <person name="Petit J.-L."/>
            <person name="Stange-Thomann N."/>
            <person name="Mauceli E."/>
            <person name="Bouneau L."/>
            <person name="Fischer C."/>
            <person name="Ozouf-Costaz C."/>
            <person name="Bernot A."/>
            <person name="Nicaud S."/>
            <person name="Jaffe D."/>
            <person name="Fisher S."/>
            <person name="Lutfalla G."/>
            <person name="Dossat C."/>
            <person name="Segurens B."/>
            <person name="Dasilva C."/>
            <person name="Salanoubat M."/>
            <person name="Levy M."/>
            <person name="Boudet N."/>
            <person name="Castellano S."/>
            <person name="Anthouard V."/>
            <person name="Jubin C."/>
            <person name="Castelli V."/>
            <person name="Katinka M."/>
            <person name="Vacherie B."/>
            <person name="Biemont C."/>
            <person name="Skalli Z."/>
            <person name="Cattolico L."/>
            <person name="Poulain J."/>
            <person name="De Berardinis V."/>
            <person name="Cruaud C."/>
            <person name="Duprat S."/>
            <person name="Brottier P."/>
            <person name="Coutanceau J.-P."/>
            <person name="Gouzy J."/>
            <person name="Parra G."/>
            <person name="Lardier G."/>
            <person name="Chapple C."/>
            <person name="McKernan K.J."/>
            <person name="McEwan P."/>
            <person name="Bosak S."/>
            <person name="Kellis M."/>
            <person name="Volff J.-N."/>
            <person name="Guigo R."/>
            <person name="Zody M.C."/>
            <person name="Mesirov J."/>
            <person name="Lindblad-Toh K."/>
            <person name="Birren B."/>
            <person name="Nusbaum C."/>
            <person name="Kahn D."/>
            <person name="Robinson-Rechavi M."/>
            <person name="Laudet V."/>
            <person name="Schachter V."/>
            <person name="Quetier F."/>
            <person name="Saurin W."/>
            <person name="Scarpelli C."/>
            <person name="Wincker P."/>
            <person name="Lander E.S."/>
            <person name="Weissenbach J."/>
            <person name="Roest Crollius H."/>
        </authorList>
    </citation>
    <scope>NUCLEOTIDE SEQUENCE [LARGE SCALE GENOMIC DNA]</scope>
</reference>
<dbReference type="AlphaFoldDB" id="Q4RGC3"/>
<evidence type="ECO:0000256" key="4">
    <source>
        <dbReference type="ARBA" id="ARBA00022737"/>
    </source>
</evidence>
<keyword evidence="2" id="KW-0637">Prenyltransferase</keyword>
<name>Q4RGC3_TETNG</name>
<dbReference type="GO" id="GO:0005737">
    <property type="term" value="C:cytoplasm"/>
    <property type="evidence" value="ECO:0007669"/>
    <property type="project" value="TreeGrafter"/>
</dbReference>
<feature type="region of interest" description="Disordered" evidence="5">
    <location>
        <begin position="116"/>
        <end position="153"/>
    </location>
</feature>
<proteinExistence type="inferred from homology"/>
<evidence type="ECO:0000313" key="6">
    <source>
        <dbReference type="EMBL" id="CAG12559.1"/>
    </source>
</evidence>
<dbReference type="PROSITE" id="PS51147">
    <property type="entry name" value="PFTA"/>
    <property type="match status" value="1"/>
</dbReference>
<evidence type="ECO:0000256" key="1">
    <source>
        <dbReference type="ARBA" id="ARBA00006734"/>
    </source>
</evidence>
<dbReference type="PANTHER" id="PTHR11129:SF3">
    <property type="entry name" value="PROTEIN PRENYLTRANSFERASE ALPHA SUBUNIT REPEAT-CONTAINING PROTEIN 1"/>
    <property type="match status" value="1"/>
</dbReference>
<keyword evidence="4" id="KW-0677">Repeat</keyword>
<reference evidence="6" key="2">
    <citation type="submission" date="2004-02" db="EMBL/GenBank/DDBJ databases">
        <authorList>
            <consortium name="Genoscope"/>
            <consortium name="Whitehead Institute Centre for Genome Research"/>
        </authorList>
    </citation>
    <scope>NUCLEOTIDE SEQUENCE</scope>
</reference>
<dbReference type="KEGG" id="tng:GSTEN00034867G001"/>
<feature type="non-terminal residue" evidence="6">
    <location>
        <position position="1"/>
    </location>
</feature>
<keyword evidence="3" id="KW-0808">Transferase</keyword>
<sequence length="361" mass="40955">MADSEEEVDVLVQRVVKDISNAFKRNPNIGRRPRAALRVRWRLEGGFYRVAEVSVFPDVRRDEIGVIPCPEARCNRSPIVLVENKLGVESWCIKLLLPYVHHKLLLYRQRKHWLDRDGRSPGRQVTGTAGHRPGAGHAQGQNRRSSSVPQPWWTSPPPCCCSTPTSPPPGTSGRATAAWRRAPGRAADVCRVAGRSCCSAASSRRRRTFIWENWLSPSFPRARRRGSTGKARPALRAAPPPPRVELRCRWLCVGRRWVLQQLLLRFSPAAFGETGTSPPPDDQLTRTLGEEMKVCRDAACRYPSNYNAWSHRIWVLQRMARGSVKLLHDELSSTRPWVSMHVSDHSGFHYRQFLLQQLTAE</sequence>
<dbReference type="PANTHER" id="PTHR11129">
    <property type="entry name" value="PROTEIN FARNESYLTRANSFERASE ALPHA SUBUNIT/RAB GERANYLGERANYL TRANSFERASE ALPHA SUBUNIT"/>
    <property type="match status" value="1"/>
</dbReference>
<dbReference type="OrthoDB" id="5358702at2759"/>
<evidence type="ECO:0000256" key="3">
    <source>
        <dbReference type="ARBA" id="ARBA00022679"/>
    </source>
</evidence>
<comment type="caution">
    <text evidence="6">The sequence shown here is derived from an EMBL/GenBank/DDBJ whole genome shotgun (WGS) entry which is preliminary data.</text>
</comment>
<dbReference type="InterPro" id="IPR002088">
    <property type="entry name" value="Prenyl_trans_a"/>
</dbReference>
<dbReference type="Pfam" id="PF01239">
    <property type="entry name" value="PPTA"/>
    <property type="match status" value="2"/>
</dbReference>
<comment type="similarity">
    <text evidence="1">Belongs to the protein prenyltransferase subunit alpha family.</text>
</comment>